<dbReference type="EMBL" id="LGIA01000206">
    <property type="protein sequence ID" value="KOH42947.1"/>
    <property type="molecule type" value="Genomic_DNA"/>
</dbReference>
<reference evidence="3" key="1">
    <citation type="submission" date="2015-07" db="EMBL/GenBank/DDBJ databases">
        <title>Genome sequencing of Sunxiuqinia dokdonensis strain SK.</title>
        <authorList>
            <person name="Ahn S."/>
            <person name="Kim B.-C."/>
        </authorList>
    </citation>
    <scope>NUCLEOTIDE SEQUENCE [LARGE SCALE GENOMIC DNA]</scope>
    <source>
        <strain evidence="3">SK</strain>
    </source>
</reference>
<name>A0A0L8V3Y4_9BACT</name>
<dbReference type="STRING" id="1409788.NC99_42540"/>
<dbReference type="AlphaFoldDB" id="A0A0L8V3Y4"/>
<organism evidence="2 3">
    <name type="scientific">Sunxiuqinia dokdonensis</name>
    <dbReference type="NCBI Taxonomy" id="1409788"/>
    <lineage>
        <taxon>Bacteria</taxon>
        <taxon>Pseudomonadati</taxon>
        <taxon>Bacteroidota</taxon>
        <taxon>Bacteroidia</taxon>
        <taxon>Marinilabiliales</taxon>
        <taxon>Prolixibacteraceae</taxon>
        <taxon>Sunxiuqinia</taxon>
    </lineage>
</organism>
<dbReference type="Proteomes" id="UP000036958">
    <property type="component" value="Unassembled WGS sequence"/>
</dbReference>
<comment type="caution">
    <text evidence="2">The sequence shown here is derived from an EMBL/GenBank/DDBJ whole genome shotgun (WGS) entry which is preliminary data.</text>
</comment>
<dbReference type="Pfam" id="PF09407">
    <property type="entry name" value="AbiEi_1"/>
    <property type="match status" value="1"/>
</dbReference>
<evidence type="ECO:0000313" key="3">
    <source>
        <dbReference type="Proteomes" id="UP000036958"/>
    </source>
</evidence>
<dbReference type="RefSeq" id="WP_053187970.1">
    <property type="nucleotide sequence ID" value="NZ_LGIA01000206.1"/>
</dbReference>
<feature type="domain" description="AbiEi antitoxin C-terminal" evidence="1">
    <location>
        <begin position="73"/>
        <end position="213"/>
    </location>
</feature>
<sequence length="265" mass="30216">MGTQFLTLEGLVSDIRAKGRYSFGLDEVKQQLGLSGNALNQTLFRLKNKNKITPIRRGFFAIITPEYSRQGMIPPNLFIDDLMLTLEKKYYVGLFSAAALFGAGHQQPMEYYVITEKPALRDIRNQKLTVNFYVKQDWSENDIIQMKTDAGYINVSSPELTALDLLTYGNFGINRVFTILEELIEEMKPSDLTRVARNYSVTSSIQRLGYLIDKEIGNEKLAVAVKRALKDKKIQTVQLLKHVRNKGITDPDWKININTELESDL</sequence>
<proteinExistence type="predicted"/>
<dbReference type="PATRIC" id="fig|1409788.3.peg.4347"/>
<gene>
    <name evidence="2" type="ORF">NC99_42540</name>
</gene>
<dbReference type="InterPro" id="IPR018547">
    <property type="entry name" value="AbiEi_C"/>
</dbReference>
<evidence type="ECO:0000313" key="2">
    <source>
        <dbReference type="EMBL" id="KOH42947.1"/>
    </source>
</evidence>
<evidence type="ECO:0000259" key="1">
    <source>
        <dbReference type="Pfam" id="PF09407"/>
    </source>
</evidence>
<dbReference type="OrthoDB" id="42441at2"/>
<protein>
    <recommendedName>
        <fullName evidence="1">AbiEi antitoxin C-terminal domain-containing protein</fullName>
    </recommendedName>
</protein>
<accession>A0A0L8V3Y4</accession>
<keyword evidence="3" id="KW-1185">Reference proteome</keyword>